<evidence type="ECO:0000313" key="3">
    <source>
        <dbReference type="EMBL" id="CCH54966.1"/>
    </source>
</evidence>
<dbReference type="Pfam" id="PF08238">
    <property type="entry name" value="Sel1"/>
    <property type="match status" value="5"/>
</dbReference>
<dbReference type="CDD" id="cd14014">
    <property type="entry name" value="STKc_PknB_like"/>
    <property type="match status" value="1"/>
</dbReference>
<evidence type="ECO:0000313" key="4">
    <source>
        <dbReference type="Proteomes" id="UP000009309"/>
    </source>
</evidence>
<dbReference type="Pfam" id="PF00069">
    <property type="entry name" value="Pkinase"/>
    <property type="match status" value="1"/>
</dbReference>
<keyword evidence="1" id="KW-0802">TPR repeat</keyword>
<dbReference type="PROSITE" id="PS00108">
    <property type="entry name" value="PROTEIN_KINASE_ST"/>
    <property type="match status" value="1"/>
</dbReference>
<dbReference type="SMART" id="SM00220">
    <property type="entry name" value="S_TKc"/>
    <property type="match status" value="1"/>
</dbReference>
<dbReference type="InterPro" id="IPR050767">
    <property type="entry name" value="Sel1_AlgK"/>
</dbReference>
<dbReference type="SUPFAM" id="SSF81901">
    <property type="entry name" value="HCP-like"/>
    <property type="match status" value="1"/>
</dbReference>
<dbReference type="PROSITE" id="PS50011">
    <property type="entry name" value="PROTEIN_KINASE_DOM"/>
    <property type="match status" value="1"/>
</dbReference>
<dbReference type="InterPro" id="IPR006597">
    <property type="entry name" value="Sel1-like"/>
</dbReference>
<dbReference type="RefSeq" id="WP_009283542.1">
    <property type="nucleotide sequence ID" value="NZ_CAIT01000007.1"/>
</dbReference>
<evidence type="ECO:0000259" key="2">
    <source>
        <dbReference type="PROSITE" id="PS50011"/>
    </source>
</evidence>
<dbReference type="Gene3D" id="1.25.40.10">
    <property type="entry name" value="Tetratricopeptide repeat domain"/>
    <property type="match status" value="1"/>
</dbReference>
<dbReference type="SUPFAM" id="SSF56112">
    <property type="entry name" value="Protein kinase-like (PK-like)"/>
    <property type="match status" value="1"/>
</dbReference>
<dbReference type="InterPro" id="IPR019734">
    <property type="entry name" value="TPR_rpt"/>
</dbReference>
<dbReference type="STRING" id="1185876.BN8_04191"/>
<name>I2GM40_9BACT</name>
<organism evidence="3 4">
    <name type="scientific">Fibrisoma limi BUZ 3</name>
    <dbReference type="NCBI Taxonomy" id="1185876"/>
    <lineage>
        <taxon>Bacteria</taxon>
        <taxon>Pseudomonadati</taxon>
        <taxon>Bacteroidota</taxon>
        <taxon>Cytophagia</taxon>
        <taxon>Cytophagales</taxon>
        <taxon>Spirosomataceae</taxon>
        <taxon>Fibrisoma</taxon>
    </lineage>
</organism>
<feature type="repeat" description="TPR" evidence="1">
    <location>
        <begin position="451"/>
        <end position="484"/>
    </location>
</feature>
<dbReference type="InterPro" id="IPR011990">
    <property type="entry name" value="TPR-like_helical_dom_sf"/>
</dbReference>
<gene>
    <name evidence="3" type="ORF">BN8_04191</name>
</gene>
<dbReference type="EMBL" id="CAIT01000007">
    <property type="protein sequence ID" value="CCH54966.1"/>
    <property type="molecule type" value="Genomic_DNA"/>
</dbReference>
<protein>
    <recommendedName>
        <fullName evidence="2">Protein kinase domain-containing protein</fullName>
    </recommendedName>
</protein>
<dbReference type="PROSITE" id="PS50005">
    <property type="entry name" value="TPR"/>
    <property type="match status" value="1"/>
</dbReference>
<dbReference type="InterPro" id="IPR000719">
    <property type="entry name" value="Prot_kinase_dom"/>
</dbReference>
<dbReference type="PANTHER" id="PTHR11102:SF160">
    <property type="entry name" value="ERAD-ASSOCIATED E3 UBIQUITIN-PROTEIN LIGASE COMPONENT HRD3"/>
    <property type="match status" value="1"/>
</dbReference>
<dbReference type="OrthoDB" id="9813021at2"/>
<dbReference type="GO" id="GO:0004672">
    <property type="term" value="F:protein kinase activity"/>
    <property type="evidence" value="ECO:0007669"/>
    <property type="project" value="InterPro"/>
</dbReference>
<accession>I2GM40</accession>
<feature type="domain" description="Protein kinase" evidence="2">
    <location>
        <begin position="9"/>
        <end position="293"/>
    </location>
</feature>
<keyword evidence="4" id="KW-1185">Reference proteome</keyword>
<dbReference type="eggNOG" id="COG0790">
    <property type="taxonomic scope" value="Bacteria"/>
</dbReference>
<sequence length="640" mass="71622">MIGTKLFDYEITRKIKAGGMGVVYEAQRVWGKRERVAVKFLLEQLRDDEPIRRRFIREAEILEMLNHPRIVRILGLDPDRDAFVMEFVEGKTLSEHLRSSPETYRQPEVTIRMFAQLLDAFDYAHHVVVEIGSRQEQGVVHRDIKPSNIIIEPDGNPKILDFGISRISTFESTLTDPKLQMGSVAYMSPEQIVNPAAVDWRSDIYSLGVTLWEMFVGSSPYPQVTNFDMVVQVQNKIRNEPLPKLTELLTNVSAKDKRVLQRIDAIIAKATAKHPGQRYQRCQEMKETLKAALHVDQSAEIGVMPAKATDAHPAETVQANNVPNDSHQAQPYLEEFTQIQEPNTVITPIEMMASPVNYENMSLTPDGSLAPISNVHGNTGASKWLNRLQHQPRRVWALLALGTVVVVAGVWISRIQSSTPAVQAASPQAIVTPAAEIGEVTDEVLAALSMADSCYEVGYQYYQVRDYKKAIYWYQKAANLGSPIGQTNLGYMYEHELGVARNYTEALKWYQKAATAGNADGQNNLGSMYYNGLGTSKDYTQALKWYRAAAEQGNAGGQINLGIMYDEGHGVAANKTEALKWYMRAANQGNADGQYYVGTLYELGEGVEQNENKAVQWYRVSARQGNRNAQGALGRLNQTW</sequence>
<dbReference type="GO" id="GO:0005524">
    <property type="term" value="F:ATP binding"/>
    <property type="evidence" value="ECO:0007669"/>
    <property type="project" value="InterPro"/>
</dbReference>
<dbReference type="InterPro" id="IPR008271">
    <property type="entry name" value="Ser/Thr_kinase_AS"/>
</dbReference>
<comment type="caution">
    <text evidence="3">The sequence shown here is derived from an EMBL/GenBank/DDBJ whole genome shotgun (WGS) entry which is preliminary data.</text>
</comment>
<dbReference type="Proteomes" id="UP000009309">
    <property type="component" value="Unassembled WGS sequence"/>
</dbReference>
<reference evidence="3 4" key="1">
    <citation type="journal article" date="2012" name="J. Bacteriol.">
        <title>Genome Sequence of the Filamentous Bacterium Fibrisoma limi BUZ 3T.</title>
        <authorList>
            <person name="Filippini M."/>
            <person name="Qi W."/>
            <person name="Jaenicke S."/>
            <person name="Goesmann A."/>
            <person name="Smits T.H."/>
            <person name="Bagheri H.C."/>
        </authorList>
    </citation>
    <scope>NUCLEOTIDE SEQUENCE [LARGE SCALE GENOMIC DNA]</scope>
    <source>
        <strain evidence="4">BUZ 3T</strain>
    </source>
</reference>
<dbReference type="eggNOG" id="COG0515">
    <property type="taxonomic scope" value="Bacteria"/>
</dbReference>
<proteinExistence type="predicted"/>
<dbReference type="Gene3D" id="1.10.510.10">
    <property type="entry name" value="Transferase(Phosphotransferase) domain 1"/>
    <property type="match status" value="1"/>
</dbReference>
<dbReference type="PANTHER" id="PTHR11102">
    <property type="entry name" value="SEL-1-LIKE PROTEIN"/>
    <property type="match status" value="1"/>
</dbReference>
<dbReference type="AlphaFoldDB" id="I2GM40"/>
<evidence type="ECO:0000256" key="1">
    <source>
        <dbReference type="PROSITE-ProRule" id="PRU00339"/>
    </source>
</evidence>
<dbReference type="InterPro" id="IPR011009">
    <property type="entry name" value="Kinase-like_dom_sf"/>
</dbReference>
<dbReference type="SMART" id="SM00671">
    <property type="entry name" value="SEL1"/>
    <property type="match status" value="5"/>
</dbReference>